<evidence type="ECO:0000313" key="1">
    <source>
        <dbReference type="EMBL" id="EDJ90376.1"/>
    </source>
</evidence>
<proteinExistence type="predicted"/>
<sequence length="35" mass="4015">MLQIIQSPPDKWANAAQDKPIMNTTNHRLYLSGFN</sequence>
<dbReference type="AlphaFoldDB" id="A4N5U6"/>
<reference evidence="1 2" key="1">
    <citation type="journal article" date="2007" name="Genome Biol.">
        <title>Characterization and modeling of the Haemophilus influenzae core and supragenomes based on the complete genomic sequences of Rd and 12 clinical nontypeable strains.</title>
        <authorList>
            <person name="Hogg J.S."/>
            <person name="Hu F.Z."/>
            <person name="Janto B."/>
            <person name="Boissy R."/>
            <person name="Hayes J."/>
            <person name="Keefe R."/>
            <person name="Post J.C."/>
            <person name="Ehrlich G.D."/>
        </authorList>
    </citation>
    <scope>NUCLEOTIDE SEQUENCE [LARGE SCALE GENOMIC DNA]</scope>
    <source>
        <strain evidence="1 2">R3021</strain>
    </source>
</reference>
<dbReference type="EMBL" id="AAZE01000015">
    <property type="protein sequence ID" value="EDJ90376.1"/>
    <property type="molecule type" value="Genomic_DNA"/>
</dbReference>
<organism evidence="1 2">
    <name type="scientific">Haemophilus influenzae R3021</name>
    <dbReference type="NCBI Taxonomy" id="375432"/>
    <lineage>
        <taxon>Bacteria</taxon>
        <taxon>Pseudomonadati</taxon>
        <taxon>Pseudomonadota</taxon>
        <taxon>Gammaproteobacteria</taxon>
        <taxon>Pasteurellales</taxon>
        <taxon>Pasteurellaceae</taxon>
        <taxon>Haemophilus</taxon>
    </lineage>
</organism>
<dbReference type="Proteomes" id="UP000003798">
    <property type="component" value="Unassembled WGS sequence"/>
</dbReference>
<gene>
    <name evidence="1" type="ORF">CGSHi22421_01502</name>
</gene>
<accession>A4N5U6</accession>
<name>A4N5U6_HAEIF</name>
<evidence type="ECO:0000313" key="2">
    <source>
        <dbReference type="Proteomes" id="UP000003798"/>
    </source>
</evidence>
<protein>
    <submittedName>
        <fullName evidence="1">Uncharacterized protein</fullName>
    </submittedName>
</protein>